<evidence type="ECO:0000256" key="4">
    <source>
        <dbReference type="ARBA" id="ARBA00022741"/>
    </source>
</evidence>
<evidence type="ECO:0000256" key="5">
    <source>
        <dbReference type="ARBA" id="ARBA00022756"/>
    </source>
</evidence>
<organism evidence="10 11">
    <name type="scientific">Chlorobium limicola</name>
    <dbReference type="NCBI Taxonomy" id="1092"/>
    <lineage>
        <taxon>Bacteria</taxon>
        <taxon>Pseudomonadati</taxon>
        <taxon>Chlorobiota</taxon>
        <taxon>Chlorobiia</taxon>
        <taxon>Chlorobiales</taxon>
        <taxon>Chlorobiaceae</taxon>
        <taxon>Chlorobium/Pelodictyon group</taxon>
        <taxon>Chlorobium</taxon>
    </lineage>
</organism>
<keyword evidence="2 9" id="KW-0436">Ligase</keyword>
<dbReference type="Proteomes" id="UP000053937">
    <property type="component" value="Unassembled WGS sequence"/>
</dbReference>
<protein>
    <recommendedName>
        <fullName evidence="9">ATP-dependent dethiobiotin synthetase BioD</fullName>
        <ecNumber evidence="9">6.3.3.3</ecNumber>
    </recommendedName>
    <alternativeName>
        <fullName evidence="9">DTB synthetase</fullName>
        <shortName evidence="9">DTBS</shortName>
    </alternativeName>
    <alternativeName>
        <fullName evidence="9">Dethiobiotin synthase</fullName>
    </alternativeName>
</protein>
<dbReference type="AlphaFoldDB" id="A0A101JU78"/>
<evidence type="ECO:0000256" key="3">
    <source>
        <dbReference type="ARBA" id="ARBA00022723"/>
    </source>
</evidence>
<comment type="pathway">
    <text evidence="9">Cofactor biosynthesis; biotin biosynthesis; biotin from 7,8-diaminononanoate: step 1/2.</text>
</comment>
<evidence type="ECO:0000256" key="6">
    <source>
        <dbReference type="ARBA" id="ARBA00022840"/>
    </source>
</evidence>
<evidence type="ECO:0000313" key="11">
    <source>
        <dbReference type="Proteomes" id="UP000053937"/>
    </source>
</evidence>
<dbReference type="InterPro" id="IPR004472">
    <property type="entry name" value="DTB_synth_BioD"/>
</dbReference>
<reference evidence="10 11" key="1">
    <citation type="submission" date="2015-10" db="EMBL/GenBank/DDBJ databases">
        <title>Draft Genome Sequence of Chlorobium limicola strain Frasassi Growing under Artificial Lighting in the Frasassi Cave System.</title>
        <authorList>
            <person name="Mansor M."/>
            <person name="Macalady J."/>
        </authorList>
    </citation>
    <scope>NUCLEOTIDE SEQUENCE [LARGE SCALE GENOMIC DNA]</scope>
    <source>
        <strain evidence="10 11">Frasassi</strain>
    </source>
</reference>
<sequence>MRGAVIAVSGIDTGTGKTVATGLLARALLDCGQSVITQKIVQTGSPGGVSEDILEHRRLMGCGLLEEDRQGVTCPYLFAYPASPHLAAGLENRVIDLMTIRRATFRLQQRYRTVLFEGAGGLLVPLTDDLLFADYIRDAGYPLLLVTSSRLGSINHTLLSIEACMKRGITLKGVIFNRFQEADRLIGDDAIGTIRHFLSRYGLFAPVITLAENDLEEYASELLGLDSGK</sequence>
<dbReference type="Pfam" id="PF13500">
    <property type="entry name" value="AAA_26"/>
    <property type="match status" value="1"/>
</dbReference>
<dbReference type="PIRSF" id="PIRSF006755">
    <property type="entry name" value="DTB_synth"/>
    <property type="match status" value="1"/>
</dbReference>
<keyword evidence="6 9" id="KW-0067">ATP-binding</keyword>
<comment type="cofactor">
    <cofactor evidence="9">
        <name>Mg(2+)</name>
        <dbReference type="ChEBI" id="CHEBI:18420"/>
    </cofactor>
</comment>
<dbReference type="GO" id="GO:0005524">
    <property type="term" value="F:ATP binding"/>
    <property type="evidence" value="ECO:0007669"/>
    <property type="project" value="UniProtKB-UniRule"/>
</dbReference>
<dbReference type="NCBIfam" id="TIGR00347">
    <property type="entry name" value="bioD"/>
    <property type="match status" value="1"/>
</dbReference>
<dbReference type="CDD" id="cd03109">
    <property type="entry name" value="DTBS"/>
    <property type="match status" value="1"/>
</dbReference>
<feature type="binding site" evidence="9">
    <location>
        <position position="43"/>
    </location>
    <ligand>
        <name>substrate</name>
    </ligand>
</feature>
<dbReference type="SUPFAM" id="SSF52540">
    <property type="entry name" value="P-loop containing nucleoside triphosphate hydrolases"/>
    <property type="match status" value="1"/>
</dbReference>
<dbReference type="PANTHER" id="PTHR43210:SF2">
    <property type="entry name" value="ATP-DEPENDENT DETHIOBIOTIN SYNTHETASE BIOD 2"/>
    <property type="match status" value="1"/>
</dbReference>
<keyword evidence="5 9" id="KW-0093">Biotin biosynthesis</keyword>
<accession>A0A101JU78</accession>
<feature type="binding site" evidence="9">
    <location>
        <begin position="117"/>
        <end position="120"/>
    </location>
    <ligand>
        <name>ATP</name>
        <dbReference type="ChEBI" id="CHEBI:30616"/>
    </ligand>
</feature>
<dbReference type="OrthoDB" id="9802097at2"/>
<evidence type="ECO:0000256" key="2">
    <source>
        <dbReference type="ARBA" id="ARBA00022598"/>
    </source>
</evidence>
<comment type="subunit">
    <text evidence="9">Homodimer.</text>
</comment>
<dbReference type="GO" id="GO:0005829">
    <property type="term" value="C:cytosol"/>
    <property type="evidence" value="ECO:0007669"/>
    <property type="project" value="TreeGrafter"/>
</dbReference>
<comment type="catalytic activity">
    <reaction evidence="8">
        <text>(7R,8S)-8-amino-7-(carboxyamino)nonanoate + ATP = (4R,5S)-dethiobiotin + ADP + phosphate + H(+)</text>
        <dbReference type="Rhea" id="RHEA:63684"/>
        <dbReference type="ChEBI" id="CHEBI:15378"/>
        <dbReference type="ChEBI" id="CHEBI:30616"/>
        <dbReference type="ChEBI" id="CHEBI:43474"/>
        <dbReference type="ChEBI" id="CHEBI:149470"/>
        <dbReference type="ChEBI" id="CHEBI:149473"/>
        <dbReference type="ChEBI" id="CHEBI:456216"/>
    </reaction>
</comment>
<evidence type="ECO:0000256" key="1">
    <source>
        <dbReference type="ARBA" id="ARBA00022490"/>
    </source>
</evidence>
<comment type="caution">
    <text evidence="10">The sequence shown here is derived from an EMBL/GenBank/DDBJ whole genome shotgun (WGS) entry which is preliminary data.</text>
</comment>
<feature type="binding site" evidence="9">
    <location>
        <position position="117"/>
    </location>
    <ligand>
        <name>Mg(2+)</name>
        <dbReference type="ChEBI" id="CHEBI:18420"/>
    </ligand>
</feature>
<comment type="similarity">
    <text evidence="9">Belongs to the dethiobiotin synthetase family.</text>
</comment>
<evidence type="ECO:0000256" key="8">
    <source>
        <dbReference type="ARBA" id="ARBA00047386"/>
    </source>
</evidence>
<evidence type="ECO:0000313" key="10">
    <source>
        <dbReference type="EMBL" id="KUL33136.1"/>
    </source>
</evidence>
<keyword evidence="4 9" id="KW-0547">Nucleotide-binding</keyword>
<feature type="binding site" evidence="9">
    <location>
        <position position="52"/>
    </location>
    <ligand>
        <name>Mg(2+)</name>
        <dbReference type="ChEBI" id="CHEBI:18420"/>
    </ligand>
</feature>
<evidence type="ECO:0000256" key="9">
    <source>
        <dbReference type="HAMAP-Rule" id="MF_00336"/>
    </source>
</evidence>
<comment type="catalytic activity">
    <reaction evidence="9">
        <text>(7R,8S)-7,8-diammoniononanoate + CO2 + ATP = (4R,5S)-dethiobiotin + ADP + phosphate + 3 H(+)</text>
        <dbReference type="Rhea" id="RHEA:15805"/>
        <dbReference type="ChEBI" id="CHEBI:15378"/>
        <dbReference type="ChEBI" id="CHEBI:16526"/>
        <dbReference type="ChEBI" id="CHEBI:30616"/>
        <dbReference type="ChEBI" id="CHEBI:43474"/>
        <dbReference type="ChEBI" id="CHEBI:149469"/>
        <dbReference type="ChEBI" id="CHEBI:149473"/>
        <dbReference type="ChEBI" id="CHEBI:456216"/>
        <dbReference type="EC" id="6.3.3.3"/>
    </reaction>
</comment>
<dbReference type="PANTHER" id="PTHR43210">
    <property type="entry name" value="DETHIOBIOTIN SYNTHETASE"/>
    <property type="match status" value="1"/>
</dbReference>
<proteinExistence type="inferred from homology"/>
<evidence type="ECO:0000256" key="7">
    <source>
        <dbReference type="ARBA" id="ARBA00022842"/>
    </source>
</evidence>
<comment type="function">
    <text evidence="9">Catalyzes a mechanistically unusual reaction, the ATP-dependent insertion of CO2 between the N7 and N8 nitrogen atoms of 7,8-diaminopelargonic acid (DAPA, also called 7,8-diammoniononanoate) to form a ureido ring.</text>
</comment>
<gene>
    <name evidence="9" type="primary">bioD</name>
    <name evidence="10" type="ORF">ASB62_00495</name>
</gene>
<dbReference type="EC" id="6.3.3.3" evidence="9"/>
<comment type="subcellular location">
    <subcellularLocation>
        <location evidence="9">Cytoplasm</location>
    </subcellularLocation>
</comment>
<feature type="binding site" evidence="9">
    <location>
        <position position="18"/>
    </location>
    <ligand>
        <name>Mg(2+)</name>
        <dbReference type="ChEBI" id="CHEBI:18420"/>
    </ligand>
</feature>
<dbReference type="InterPro" id="IPR027417">
    <property type="entry name" value="P-loop_NTPase"/>
</dbReference>
<keyword evidence="1 9" id="KW-0963">Cytoplasm</keyword>
<dbReference type="GO" id="GO:0009102">
    <property type="term" value="P:biotin biosynthetic process"/>
    <property type="evidence" value="ECO:0007669"/>
    <property type="project" value="UniProtKB-UniRule"/>
</dbReference>
<comment type="caution">
    <text evidence="9">Lacks conserved residue(s) required for the propagation of feature annotation.</text>
</comment>
<feature type="binding site" evidence="9">
    <location>
        <begin position="177"/>
        <end position="178"/>
    </location>
    <ligand>
        <name>ATP</name>
        <dbReference type="ChEBI" id="CHEBI:30616"/>
    </ligand>
</feature>
<dbReference type="GO" id="GO:0004141">
    <property type="term" value="F:dethiobiotin synthase activity"/>
    <property type="evidence" value="ECO:0007669"/>
    <property type="project" value="UniProtKB-UniRule"/>
</dbReference>
<dbReference type="UniPathway" id="UPA00078">
    <property type="reaction ID" value="UER00161"/>
</dbReference>
<dbReference type="GO" id="GO:0000287">
    <property type="term" value="F:magnesium ion binding"/>
    <property type="evidence" value="ECO:0007669"/>
    <property type="project" value="UniProtKB-UniRule"/>
</dbReference>
<dbReference type="HAMAP" id="MF_00336">
    <property type="entry name" value="BioD"/>
    <property type="match status" value="1"/>
</dbReference>
<dbReference type="RefSeq" id="WP_059138137.1">
    <property type="nucleotide sequence ID" value="NZ_LMBR01000002.1"/>
</dbReference>
<keyword evidence="11" id="KW-1185">Reference proteome</keyword>
<keyword evidence="7 9" id="KW-0460">Magnesium</keyword>
<dbReference type="EMBL" id="LMBR01000002">
    <property type="protein sequence ID" value="KUL33136.1"/>
    <property type="molecule type" value="Genomic_DNA"/>
</dbReference>
<feature type="binding site" evidence="9">
    <location>
        <position position="52"/>
    </location>
    <ligand>
        <name>ATP</name>
        <dbReference type="ChEBI" id="CHEBI:30616"/>
    </ligand>
</feature>
<name>A0A101JU78_CHLLI</name>
<keyword evidence="3 9" id="KW-0479">Metal-binding</keyword>
<feature type="active site" evidence="9">
    <location>
        <position position="39"/>
    </location>
</feature>
<dbReference type="Gene3D" id="3.40.50.300">
    <property type="entry name" value="P-loop containing nucleotide triphosphate hydrolases"/>
    <property type="match status" value="1"/>
</dbReference>